<comment type="caution">
    <text evidence="1">The sequence shown here is derived from an EMBL/GenBank/DDBJ whole genome shotgun (WGS) entry which is preliminary data.</text>
</comment>
<dbReference type="Proteomes" id="UP000015530">
    <property type="component" value="Unassembled WGS sequence"/>
</dbReference>
<reference evidence="2" key="1">
    <citation type="journal article" date="2013" name="Mol. Plant Microbe Interact.">
        <title>Global aspects of pacC regulation of pathogenicity genes in Colletotrichum gloeosporioides as revealed by transcriptome analysis.</title>
        <authorList>
            <person name="Alkan N."/>
            <person name="Meng X."/>
            <person name="Friedlander G."/>
            <person name="Reuveni E."/>
            <person name="Sukno S."/>
            <person name="Sherman A."/>
            <person name="Thon M."/>
            <person name="Fluhr R."/>
            <person name="Prusky D."/>
        </authorList>
    </citation>
    <scope>NUCLEOTIDE SEQUENCE [LARGE SCALE GENOMIC DNA]</scope>
    <source>
        <strain evidence="2">Cg-14</strain>
    </source>
</reference>
<name>T0JUY1_COLGC</name>
<organism evidence="1 2">
    <name type="scientific">Colletotrichum gloeosporioides (strain Cg-14)</name>
    <name type="common">Anthracnose fungus</name>
    <name type="synonym">Glomerella cingulata</name>
    <dbReference type="NCBI Taxonomy" id="1237896"/>
    <lineage>
        <taxon>Eukaryota</taxon>
        <taxon>Fungi</taxon>
        <taxon>Dikarya</taxon>
        <taxon>Ascomycota</taxon>
        <taxon>Pezizomycotina</taxon>
        <taxon>Sordariomycetes</taxon>
        <taxon>Hypocreomycetidae</taxon>
        <taxon>Glomerellales</taxon>
        <taxon>Glomerellaceae</taxon>
        <taxon>Colletotrichum</taxon>
        <taxon>Colletotrichum gloeosporioides species complex</taxon>
    </lineage>
</organism>
<gene>
    <name evidence="1" type="ORF">CGLO_18207</name>
</gene>
<dbReference type="HOGENOM" id="CLU_3207593_0_0_1"/>
<proteinExistence type="predicted"/>
<dbReference type="EMBL" id="AMYD01004428">
    <property type="protein sequence ID" value="EQB43174.1"/>
    <property type="molecule type" value="Genomic_DNA"/>
</dbReference>
<evidence type="ECO:0000313" key="1">
    <source>
        <dbReference type="EMBL" id="EQB43174.1"/>
    </source>
</evidence>
<evidence type="ECO:0000313" key="2">
    <source>
        <dbReference type="Proteomes" id="UP000015530"/>
    </source>
</evidence>
<protein>
    <submittedName>
        <fullName evidence="1">Uncharacterized protein</fullName>
    </submittedName>
</protein>
<accession>T0JUY1</accession>
<sequence length="45" mass="5249">MSTTHRFKKSAKQFKRIADGVLRAFFFPNWKIAQHSSIYNGTNAF</sequence>
<dbReference type="AlphaFoldDB" id="T0JUY1"/>